<organism evidence="2 3">
    <name type="scientific">Pseudomonas mosselii</name>
    <dbReference type="NCBI Taxonomy" id="78327"/>
    <lineage>
        <taxon>Bacteria</taxon>
        <taxon>Pseudomonadati</taxon>
        <taxon>Pseudomonadota</taxon>
        <taxon>Gammaproteobacteria</taxon>
        <taxon>Pseudomonadales</taxon>
        <taxon>Pseudomonadaceae</taxon>
        <taxon>Pseudomonas</taxon>
    </lineage>
</organism>
<dbReference type="Proteomes" id="UP000309819">
    <property type="component" value="Unassembled WGS sequence"/>
</dbReference>
<evidence type="ECO:0000313" key="2">
    <source>
        <dbReference type="EMBL" id="TLP55851.1"/>
    </source>
</evidence>
<keyword evidence="1" id="KW-0812">Transmembrane</keyword>
<keyword evidence="1" id="KW-1133">Transmembrane helix</keyword>
<gene>
    <name evidence="2" type="ORF">FEM01_19610</name>
</gene>
<dbReference type="RefSeq" id="WP_138221129.1">
    <property type="nucleotide sequence ID" value="NZ_VAUO01000011.1"/>
</dbReference>
<sequence>MKQENFSPLSLIAIFAGIVEASALASLPFLSEASQGIYTWFLVGFPFFLTVLFFLTLNFNAKALFSPQSSSVAPAPSGQADPLSPALARATTREPNASLIALSGPQSGVALEQHILRIVRQPQNQAQRWVFYDLEGQRCLEICRTPLEDDAPRPPSAPEA</sequence>
<dbReference type="OrthoDB" id="7030082at2"/>
<accession>A0A5R8YQW0</accession>
<dbReference type="AlphaFoldDB" id="A0A5R8YQW0"/>
<proteinExistence type="predicted"/>
<dbReference type="EMBL" id="VAUO01000011">
    <property type="protein sequence ID" value="TLP55851.1"/>
    <property type="molecule type" value="Genomic_DNA"/>
</dbReference>
<name>A0A5R8YQW0_9PSED</name>
<keyword evidence="3" id="KW-1185">Reference proteome</keyword>
<feature type="transmembrane region" description="Helical" evidence="1">
    <location>
        <begin position="37"/>
        <end position="59"/>
    </location>
</feature>
<protein>
    <submittedName>
        <fullName evidence="2">Uncharacterized protein</fullName>
    </submittedName>
</protein>
<reference evidence="2 3" key="1">
    <citation type="submission" date="2019-05" db="EMBL/GenBank/DDBJ databases">
        <title>Pseudomonas sp. SC006 isolated from lettuce that can produce HBGAs.</title>
        <authorList>
            <person name="Wang D."/>
            <person name="Liao N."/>
            <person name="Liu D."/>
            <person name="Zhang Z."/>
            <person name="Zou S."/>
        </authorList>
    </citation>
    <scope>NUCLEOTIDE SEQUENCE [LARGE SCALE GENOMIC DNA]</scope>
    <source>
        <strain evidence="2 3">SC006</strain>
    </source>
</reference>
<evidence type="ECO:0000313" key="3">
    <source>
        <dbReference type="Proteomes" id="UP000309819"/>
    </source>
</evidence>
<evidence type="ECO:0000256" key="1">
    <source>
        <dbReference type="SAM" id="Phobius"/>
    </source>
</evidence>
<comment type="caution">
    <text evidence="2">The sequence shown here is derived from an EMBL/GenBank/DDBJ whole genome shotgun (WGS) entry which is preliminary data.</text>
</comment>
<keyword evidence="1" id="KW-0472">Membrane</keyword>